<sequence length="50" mass="5212">MSEAGPVPAVRFAGVLGADARAPDPPATWRPAHVPQLFHDGGSRIGMLPH</sequence>
<protein>
    <submittedName>
        <fullName evidence="2">Uncharacterized protein</fullName>
    </submittedName>
</protein>
<dbReference type="EMBL" id="BAAAMU010000072">
    <property type="protein sequence ID" value="GAA1664751.1"/>
    <property type="molecule type" value="Genomic_DNA"/>
</dbReference>
<dbReference type="Proteomes" id="UP001500064">
    <property type="component" value="Unassembled WGS sequence"/>
</dbReference>
<evidence type="ECO:0000313" key="3">
    <source>
        <dbReference type="Proteomes" id="UP001500064"/>
    </source>
</evidence>
<evidence type="ECO:0000313" key="2">
    <source>
        <dbReference type="EMBL" id="GAA1664751.1"/>
    </source>
</evidence>
<gene>
    <name evidence="2" type="ORF">GCM10009733_073060</name>
</gene>
<comment type="caution">
    <text evidence="2">The sequence shown here is derived from an EMBL/GenBank/DDBJ whole genome shotgun (WGS) entry which is preliminary data.</text>
</comment>
<keyword evidence="3" id="KW-1185">Reference proteome</keyword>
<organism evidence="2 3">
    <name type="scientific">Nonomuraea maheshkhaliensis</name>
    <dbReference type="NCBI Taxonomy" id="419590"/>
    <lineage>
        <taxon>Bacteria</taxon>
        <taxon>Bacillati</taxon>
        <taxon>Actinomycetota</taxon>
        <taxon>Actinomycetes</taxon>
        <taxon>Streptosporangiales</taxon>
        <taxon>Streptosporangiaceae</taxon>
        <taxon>Nonomuraea</taxon>
    </lineage>
</organism>
<reference evidence="2 3" key="1">
    <citation type="journal article" date="2019" name="Int. J. Syst. Evol. Microbiol.">
        <title>The Global Catalogue of Microorganisms (GCM) 10K type strain sequencing project: providing services to taxonomists for standard genome sequencing and annotation.</title>
        <authorList>
            <consortium name="The Broad Institute Genomics Platform"/>
            <consortium name="The Broad Institute Genome Sequencing Center for Infectious Disease"/>
            <person name="Wu L."/>
            <person name="Ma J."/>
        </authorList>
    </citation>
    <scope>NUCLEOTIDE SEQUENCE [LARGE SCALE GENOMIC DNA]</scope>
    <source>
        <strain evidence="2 3">JCM 13929</strain>
    </source>
</reference>
<name>A0ABN2G3I5_9ACTN</name>
<proteinExistence type="predicted"/>
<accession>A0ABN2G3I5</accession>
<evidence type="ECO:0000256" key="1">
    <source>
        <dbReference type="SAM" id="MobiDB-lite"/>
    </source>
</evidence>
<feature type="region of interest" description="Disordered" evidence="1">
    <location>
        <begin position="20"/>
        <end position="50"/>
    </location>
</feature>